<accession>A0A7R8YNJ0</accession>
<reference evidence="1 2" key="1">
    <citation type="submission" date="2020-11" db="EMBL/GenBank/DDBJ databases">
        <authorList>
            <person name="Wallbank WR R."/>
            <person name="Pardo Diaz C."/>
            <person name="Kozak K."/>
            <person name="Martin S."/>
            <person name="Jiggins C."/>
            <person name="Moest M."/>
            <person name="Warren A I."/>
            <person name="Generalovic N T."/>
            <person name="Byers J.R.P. K."/>
            <person name="Montejo-Kovacevich G."/>
            <person name="Yen C E."/>
        </authorList>
    </citation>
    <scope>NUCLEOTIDE SEQUENCE [LARGE SCALE GENOMIC DNA]</scope>
</reference>
<dbReference type="Proteomes" id="UP000594454">
    <property type="component" value="Chromosome 1"/>
</dbReference>
<evidence type="ECO:0000313" key="1">
    <source>
        <dbReference type="EMBL" id="CAD7079671.1"/>
    </source>
</evidence>
<gene>
    <name evidence="1" type="ORF">HERILL_LOCUS2875</name>
</gene>
<protein>
    <submittedName>
        <fullName evidence="1">Uncharacterized protein</fullName>
    </submittedName>
</protein>
<dbReference type="AlphaFoldDB" id="A0A7R8YNJ0"/>
<evidence type="ECO:0000313" key="2">
    <source>
        <dbReference type="Proteomes" id="UP000594454"/>
    </source>
</evidence>
<organism evidence="1 2">
    <name type="scientific">Hermetia illucens</name>
    <name type="common">Black soldier fly</name>
    <dbReference type="NCBI Taxonomy" id="343691"/>
    <lineage>
        <taxon>Eukaryota</taxon>
        <taxon>Metazoa</taxon>
        <taxon>Ecdysozoa</taxon>
        <taxon>Arthropoda</taxon>
        <taxon>Hexapoda</taxon>
        <taxon>Insecta</taxon>
        <taxon>Pterygota</taxon>
        <taxon>Neoptera</taxon>
        <taxon>Endopterygota</taxon>
        <taxon>Diptera</taxon>
        <taxon>Brachycera</taxon>
        <taxon>Stratiomyomorpha</taxon>
        <taxon>Stratiomyidae</taxon>
        <taxon>Hermetiinae</taxon>
        <taxon>Hermetia</taxon>
    </lineage>
</organism>
<sequence length="253" mass="29846">MNKAIEDIVKEEKQEVYYEMVTDVVKNTEDRIPTKMERRLIWNIINEHNPQEIKEEDILKRKMKREKVRQDMSTQQKAWACLPYIDKRSDTIKKIIKKRNKGMKVSSYVPNAYRTKFFVCPKDKLARVMVWNCIATIRCPLCKITGITECRGSKLIGECIIEDKSIIKEHILNTGHNIKISSLDIKRIKNMGMARTLTLAIETRNRIWHPDHKIIILSSKNMAEEKEKSSLYKRLEKEVKKTQEIIKDQLSED</sequence>
<dbReference type="EMBL" id="LR899009">
    <property type="protein sequence ID" value="CAD7079671.1"/>
    <property type="molecule type" value="Genomic_DNA"/>
</dbReference>
<proteinExistence type="predicted"/>
<name>A0A7R8YNJ0_HERIL</name>
<keyword evidence="2" id="KW-1185">Reference proteome</keyword>
<dbReference type="InParanoid" id="A0A7R8YNJ0"/>